<feature type="compositionally biased region" description="Basic residues" evidence="1">
    <location>
        <begin position="139"/>
        <end position="161"/>
    </location>
</feature>
<feature type="region of interest" description="Disordered" evidence="1">
    <location>
        <begin position="548"/>
        <end position="567"/>
    </location>
</feature>
<dbReference type="Proteomes" id="UP001140453">
    <property type="component" value="Unassembled WGS sequence"/>
</dbReference>
<feature type="compositionally biased region" description="Basic and acidic residues" evidence="1">
    <location>
        <begin position="553"/>
        <end position="567"/>
    </location>
</feature>
<feature type="compositionally biased region" description="Polar residues" evidence="1">
    <location>
        <begin position="434"/>
        <end position="450"/>
    </location>
</feature>
<keyword evidence="3" id="KW-1185">Reference proteome</keyword>
<dbReference type="AlphaFoldDB" id="A0A9W8YM32"/>
<dbReference type="OrthoDB" id="10507846at2759"/>
<proteinExistence type="predicted"/>
<dbReference type="EMBL" id="JAPEVB010000005">
    <property type="protein sequence ID" value="KAJ4387374.1"/>
    <property type="molecule type" value="Genomic_DNA"/>
</dbReference>
<feature type="compositionally biased region" description="Basic residues" evidence="1">
    <location>
        <begin position="229"/>
        <end position="239"/>
    </location>
</feature>
<feature type="compositionally biased region" description="Polar residues" evidence="1">
    <location>
        <begin position="412"/>
        <end position="421"/>
    </location>
</feature>
<feature type="region of interest" description="Disordered" evidence="1">
    <location>
        <begin position="82"/>
        <end position="481"/>
    </location>
</feature>
<protein>
    <submittedName>
        <fullName evidence="2">Uncharacterized protein</fullName>
    </submittedName>
</protein>
<feature type="compositionally biased region" description="Polar residues" evidence="1">
    <location>
        <begin position="314"/>
        <end position="326"/>
    </location>
</feature>
<feature type="compositionally biased region" description="Acidic residues" evidence="1">
    <location>
        <begin position="204"/>
        <end position="213"/>
    </location>
</feature>
<gene>
    <name evidence="2" type="ORF">N0V93_007965</name>
</gene>
<accession>A0A9W8YM32</accession>
<evidence type="ECO:0000313" key="2">
    <source>
        <dbReference type="EMBL" id="KAJ4387374.1"/>
    </source>
</evidence>
<organism evidence="2 3">
    <name type="scientific">Gnomoniopsis smithogilvyi</name>
    <dbReference type="NCBI Taxonomy" id="1191159"/>
    <lineage>
        <taxon>Eukaryota</taxon>
        <taxon>Fungi</taxon>
        <taxon>Dikarya</taxon>
        <taxon>Ascomycota</taxon>
        <taxon>Pezizomycotina</taxon>
        <taxon>Sordariomycetes</taxon>
        <taxon>Sordariomycetidae</taxon>
        <taxon>Diaporthales</taxon>
        <taxon>Gnomoniaceae</taxon>
        <taxon>Gnomoniopsis</taxon>
    </lineage>
</organism>
<reference evidence="2" key="1">
    <citation type="submission" date="2022-10" db="EMBL/GenBank/DDBJ databases">
        <title>Tapping the CABI collections for fungal endophytes: first genome assemblies for Collariella, Neodidymelliopsis, Ascochyta clinopodiicola, Didymella pomorum, Didymosphaeria variabile, Neocosmospora piperis and Neocucurbitaria cava.</title>
        <authorList>
            <person name="Hill R."/>
        </authorList>
    </citation>
    <scope>NUCLEOTIDE SEQUENCE</scope>
    <source>
        <strain evidence="2">IMI 355082</strain>
    </source>
</reference>
<feature type="compositionally biased region" description="Acidic residues" evidence="1">
    <location>
        <begin position="107"/>
        <end position="123"/>
    </location>
</feature>
<feature type="compositionally biased region" description="Polar residues" evidence="1">
    <location>
        <begin position="368"/>
        <end position="380"/>
    </location>
</feature>
<feature type="compositionally biased region" description="Polar residues" evidence="1">
    <location>
        <begin position="89"/>
        <end position="106"/>
    </location>
</feature>
<comment type="caution">
    <text evidence="2">The sequence shown here is derived from an EMBL/GenBank/DDBJ whole genome shotgun (WGS) entry which is preliminary data.</text>
</comment>
<sequence length="567" mass="62744">MSTTTKALQLQKCEWLRTLRDSSGEQAKDILATIIVKTTPQQTAVVRAFQAAFANPIPIRKHLAGQTYLIKLLEEQLVEAKDEGAGDATCTTGLGRQGRDSYNSEDLYNDEEEPLVDESDNESLTEAFKTPRPASSIAKSRKPTRSKAKKSEKKVRKHKRTETKVTASGSIEEHAGPDADDTVLPVKEKKGNKSARTRKKEAEVSNEQEDTGADDATPKTPKSANLIKNKGKTRRKSKKYSVEDLAMDEDPPQPGPSPQHFTDGSKRKPVAADNPETPARLTKKIKQGKQAADNNAQLPVRPRMHSATPGPSKIAQQVRSEPNSAVNDGPHSSVVPKVEESDGDLQMFSAPTTPFRQYRPMHIRSSESKPNSPLRRNSQMFIDLSPSRPTRAVDNPGSDHSAHTNQHRQHGVATNSQSHEFSPSARLPQHRAPAQNQTNRDSRPQAQLKPTTRDQPQRAGPAARQEPPNAANQPYRDPQGERQYKCRQCGVWFVYSENGHGACVAWHPGSALLITSRARNARRWTCCGRIGNGKPTQDGCVDQPHTWNGVDFTPREQPRRGQFDRGL</sequence>
<name>A0A9W8YM32_9PEZI</name>
<evidence type="ECO:0000256" key="1">
    <source>
        <dbReference type="SAM" id="MobiDB-lite"/>
    </source>
</evidence>
<evidence type="ECO:0000313" key="3">
    <source>
        <dbReference type="Proteomes" id="UP001140453"/>
    </source>
</evidence>